<protein>
    <submittedName>
        <fullName evidence="2">Uncharacterized protein</fullName>
    </submittedName>
</protein>
<reference evidence="2 3" key="1">
    <citation type="submission" date="2020-04" db="EMBL/GenBank/DDBJ databases">
        <authorList>
            <person name="Alioto T."/>
            <person name="Alioto T."/>
            <person name="Gomez Garrido J."/>
        </authorList>
    </citation>
    <scope>NUCLEOTIDE SEQUENCE [LARGE SCALE GENOMIC DNA]</scope>
</reference>
<evidence type="ECO:0000313" key="3">
    <source>
        <dbReference type="Proteomes" id="UP000494165"/>
    </source>
</evidence>
<name>A0A8S1C3M4_9INSE</name>
<sequence>MTLRKSLRRPRRLPGLTVHPASLVEVIATIKNADEKAEETTGVGSKKAEFIESTSAPVNEEASEPLAEPELDEKKEEEAVAPEVAPVKPEALSEPVQEPTAAFVAAVTKPEPEAEVEEEAVTSAKEDSEEVAPEAKAADTKQMEEMPQKQTIK</sequence>
<accession>A0A8S1C3M4</accession>
<dbReference type="AlphaFoldDB" id="A0A8S1C3M4"/>
<feature type="compositionally biased region" description="Acidic residues" evidence="1">
    <location>
        <begin position="61"/>
        <end position="71"/>
    </location>
</feature>
<dbReference type="EMBL" id="CADEPI010000003">
    <property type="protein sequence ID" value="CAB3360495.1"/>
    <property type="molecule type" value="Genomic_DNA"/>
</dbReference>
<keyword evidence="3" id="KW-1185">Reference proteome</keyword>
<evidence type="ECO:0000256" key="1">
    <source>
        <dbReference type="SAM" id="MobiDB-lite"/>
    </source>
</evidence>
<comment type="caution">
    <text evidence="2">The sequence shown here is derived from an EMBL/GenBank/DDBJ whole genome shotgun (WGS) entry which is preliminary data.</text>
</comment>
<gene>
    <name evidence="2" type="ORF">CLODIP_2_CD08853</name>
</gene>
<dbReference type="Proteomes" id="UP000494165">
    <property type="component" value="Unassembled WGS sequence"/>
</dbReference>
<evidence type="ECO:0000313" key="2">
    <source>
        <dbReference type="EMBL" id="CAB3360495.1"/>
    </source>
</evidence>
<organism evidence="2 3">
    <name type="scientific">Cloeon dipterum</name>
    <dbReference type="NCBI Taxonomy" id="197152"/>
    <lineage>
        <taxon>Eukaryota</taxon>
        <taxon>Metazoa</taxon>
        <taxon>Ecdysozoa</taxon>
        <taxon>Arthropoda</taxon>
        <taxon>Hexapoda</taxon>
        <taxon>Insecta</taxon>
        <taxon>Pterygota</taxon>
        <taxon>Palaeoptera</taxon>
        <taxon>Ephemeroptera</taxon>
        <taxon>Pisciforma</taxon>
        <taxon>Baetidae</taxon>
        <taxon>Cloeon</taxon>
    </lineage>
</organism>
<feature type="compositionally biased region" description="Low complexity" evidence="1">
    <location>
        <begin position="81"/>
        <end position="90"/>
    </location>
</feature>
<proteinExistence type="predicted"/>
<feature type="compositionally biased region" description="Basic and acidic residues" evidence="1">
    <location>
        <begin position="136"/>
        <end position="147"/>
    </location>
</feature>
<feature type="region of interest" description="Disordered" evidence="1">
    <location>
        <begin position="34"/>
        <end position="153"/>
    </location>
</feature>